<feature type="compositionally biased region" description="Polar residues" evidence="1">
    <location>
        <begin position="271"/>
        <end position="304"/>
    </location>
</feature>
<dbReference type="HOGENOM" id="CLU_387843_0_0_1"/>
<feature type="compositionally biased region" description="Low complexity" evidence="1">
    <location>
        <begin position="20"/>
        <end position="33"/>
    </location>
</feature>
<dbReference type="EMBL" id="GL573299">
    <property type="protein sequence ID" value="ELR02972.1"/>
    <property type="molecule type" value="Genomic_DNA"/>
</dbReference>
<dbReference type="AlphaFoldDB" id="L8FPY3"/>
<dbReference type="OrthoDB" id="3437672at2759"/>
<feature type="compositionally biased region" description="Basic and acidic residues" evidence="1">
    <location>
        <begin position="240"/>
        <end position="252"/>
    </location>
</feature>
<reference evidence="3" key="1">
    <citation type="submission" date="2010-09" db="EMBL/GenBank/DDBJ databases">
        <title>The genome sequence of Geomyces destructans 20631-21.</title>
        <authorList>
            <consortium name="The Broad Institute Genome Sequencing Platform"/>
            <person name="Cuomo C.A."/>
            <person name="Blehert D.S."/>
            <person name="Lorch J.M."/>
            <person name="Young S.K."/>
            <person name="Zeng Q."/>
            <person name="Gargeya S."/>
            <person name="Fitzgerald M."/>
            <person name="Haas B."/>
            <person name="Abouelleil A."/>
            <person name="Alvarado L."/>
            <person name="Arachchi H.M."/>
            <person name="Berlin A."/>
            <person name="Brown A."/>
            <person name="Chapman S.B."/>
            <person name="Chen Z."/>
            <person name="Dunbar C."/>
            <person name="Freedman E."/>
            <person name="Gearin G."/>
            <person name="Gellesch M."/>
            <person name="Goldberg J."/>
            <person name="Griggs A."/>
            <person name="Gujja S."/>
            <person name="Heiman D."/>
            <person name="Howarth C."/>
            <person name="Larson L."/>
            <person name="Lui A."/>
            <person name="MacDonald P.J.P."/>
            <person name="Montmayeur A."/>
            <person name="Murphy C."/>
            <person name="Neiman D."/>
            <person name="Pearson M."/>
            <person name="Priest M."/>
            <person name="Roberts A."/>
            <person name="Saif S."/>
            <person name="Shea T."/>
            <person name="Shenoy N."/>
            <person name="Sisk P."/>
            <person name="Stolte C."/>
            <person name="Sykes S."/>
            <person name="Wortman J."/>
            <person name="Nusbaum C."/>
            <person name="Birren B."/>
        </authorList>
    </citation>
    <scope>NUCLEOTIDE SEQUENCE [LARGE SCALE GENOMIC DNA]</scope>
    <source>
        <strain evidence="3">ATCC MYA-4855 / 20631-21</strain>
    </source>
</reference>
<feature type="compositionally biased region" description="Low complexity" evidence="1">
    <location>
        <begin position="521"/>
        <end position="541"/>
    </location>
</feature>
<evidence type="ECO:0000313" key="2">
    <source>
        <dbReference type="EMBL" id="ELR02972.1"/>
    </source>
</evidence>
<feature type="region of interest" description="Disordered" evidence="1">
    <location>
        <begin position="510"/>
        <end position="563"/>
    </location>
</feature>
<evidence type="ECO:0000313" key="3">
    <source>
        <dbReference type="Proteomes" id="UP000011064"/>
    </source>
</evidence>
<keyword evidence="3" id="KW-1185">Reference proteome</keyword>
<feature type="compositionally biased region" description="Basic and acidic residues" evidence="1">
    <location>
        <begin position="631"/>
        <end position="664"/>
    </location>
</feature>
<feature type="compositionally biased region" description="Polar residues" evidence="1">
    <location>
        <begin position="329"/>
        <end position="346"/>
    </location>
</feature>
<gene>
    <name evidence="2" type="ORF">GMDG_05829</name>
</gene>
<dbReference type="STRING" id="658429.L8FPY3"/>
<organism evidence="2 3">
    <name type="scientific">Pseudogymnoascus destructans (strain ATCC MYA-4855 / 20631-21)</name>
    <name type="common">Bat white-nose syndrome fungus</name>
    <name type="synonym">Geomyces destructans</name>
    <dbReference type="NCBI Taxonomy" id="658429"/>
    <lineage>
        <taxon>Eukaryota</taxon>
        <taxon>Fungi</taxon>
        <taxon>Dikarya</taxon>
        <taxon>Ascomycota</taxon>
        <taxon>Pezizomycotina</taxon>
        <taxon>Leotiomycetes</taxon>
        <taxon>Thelebolales</taxon>
        <taxon>Thelebolaceae</taxon>
        <taxon>Pseudogymnoascus</taxon>
    </lineage>
</organism>
<feature type="compositionally biased region" description="Low complexity" evidence="1">
    <location>
        <begin position="462"/>
        <end position="496"/>
    </location>
</feature>
<feature type="compositionally biased region" description="Low complexity" evidence="1">
    <location>
        <begin position="397"/>
        <end position="422"/>
    </location>
</feature>
<dbReference type="Proteomes" id="UP000011064">
    <property type="component" value="Unassembled WGS sequence"/>
</dbReference>
<sequence length="712" mass="77420">MSALQRVATDEMPIGMALGSPSQAPQYQSSPRPHNFTNGRFPPPSSASHPSLAMATASTSSAESPVPTPPPAQRQKGKWKLFGGLFRKPPPQSQQAFYKLEPEATQETDPKPDWLHFPEPPAAMEKERGWGRTKRWPQTAKPKLARSATTPTRRMEKRVRVPVHTPMQTHVEDEWAAMTPKPERPLLVVEIPTTEMERYSVMFSSLLDKKNGTQPSTSGLLARRQATLDRLKSVNETIAELERTEQRLDAPTRPRHATSPNPEFSPRHSPGPSQSPRHSPSFSLFFNGATLTTHPSQPNLSPTLTRHPAFNPPSPTKPSHPHRLAPNRLTRSNTSPEVLTPLQESFTPPRPRSRRHAADSETHTIVLVGTPPSHAPPPPPSSSTLPANPYPPHQSETPTTPWTDRTTLLSTLSTASLPTTPAVHLNARPPPQLEPEWEMVPPPASQSETRDRSRDRYPRCYASPGSNAGSRSSGRGSESAGTQGSVSSASSAEAESPIKAPAFAIAAPTSKPIMPMPTSHGAPSPQSQAQGQAHPQHQQQHTPHRPALHPLATTSSSSGNVQRVEPVPHVKVKGSVAVARQMSIARQRERVEAEEATRGGGIGVGVARQMSVSRARITTTVAAAPTGGWRGTREGHGEGGGREREREREREGERERERERERIIGDAGDAGGEVERVVGGKKIVVRNRARTAQRVVGGEERGRNSEYGVLVG</sequence>
<feature type="compositionally biased region" description="Basic and acidic residues" evidence="1">
    <location>
        <begin position="448"/>
        <end position="458"/>
    </location>
</feature>
<accession>L8FPY3</accession>
<feature type="compositionally biased region" description="Low complexity" evidence="1">
    <location>
        <begin position="46"/>
        <end position="65"/>
    </location>
</feature>
<name>L8FPY3_PSED2</name>
<feature type="region of interest" description="Disordered" evidence="1">
    <location>
        <begin position="625"/>
        <end position="667"/>
    </location>
</feature>
<dbReference type="VEuPathDB" id="FungiDB:GMDG_05829"/>
<dbReference type="InParanoid" id="L8FPY3"/>
<evidence type="ECO:0000256" key="1">
    <source>
        <dbReference type="SAM" id="MobiDB-lite"/>
    </source>
</evidence>
<feature type="region of interest" description="Disordered" evidence="1">
    <location>
        <begin position="1"/>
        <end position="178"/>
    </location>
</feature>
<protein>
    <submittedName>
        <fullName evidence="2">Uncharacterized protein</fullName>
    </submittedName>
</protein>
<feature type="compositionally biased region" description="Polar residues" evidence="1">
    <location>
        <begin position="552"/>
        <end position="561"/>
    </location>
</feature>
<proteinExistence type="predicted"/>
<feature type="region of interest" description="Disordered" evidence="1">
    <location>
        <begin position="239"/>
        <end position="496"/>
    </location>
</feature>